<evidence type="ECO:0000256" key="5">
    <source>
        <dbReference type="ARBA" id="ARBA00022989"/>
    </source>
</evidence>
<evidence type="ECO:0000256" key="9">
    <source>
        <dbReference type="SAM" id="Phobius"/>
    </source>
</evidence>
<keyword evidence="5 9" id="KW-1133">Transmembrane helix</keyword>
<sequence>MTLNTLHKPYCILKNTLTRGKEIGTECRSNWTGSISVSYVKDPQRRSSVIPVMLRVLLRIPYPLYTSFLSKIEVGHRTDCTWSDCSISAGTAAIQLEGWLGCAVTSLAHTATGPYLLGEAIICYQCNSEYDPRCGDPFNPYSLGTVNCSFQPRLEHLDHLEPTICRKISQRIYGKDRVVRGCGYITDQKDNGACLLRTGTHDVRAHYCACTGDLCNSAEKRRPSSLLNLATVATIIVAIPSLILSSPFSLPVLTSSNLSVA</sequence>
<reference evidence="10" key="1">
    <citation type="journal article" date="2020" name="G3 (Bethesda)">
        <title>High-Quality Assemblies for Three Invasive Social Wasps from the &lt;i&gt;Vespula&lt;/i&gt; Genus.</title>
        <authorList>
            <person name="Harrop T.W.R."/>
            <person name="Guhlin J."/>
            <person name="McLaughlin G.M."/>
            <person name="Permina E."/>
            <person name="Stockwell P."/>
            <person name="Gilligan J."/>
            <person name="Le Lec M.F."/>
            <person name="Gruber M.A.M."/>
            <person name="Quinn O."/>
            <person name="Lovegrove M."/>
            <person name="Duncan E.J."/>
            <person name="Remnant E.J."/>
            <person name="Van Eeckhoven J."/>
            <person name="Graham B."/>
            <person name="Knapp R.A."/>
            <person name="Langford K.W."/>
            <person name="Kronenberg Z."/>
            <person name="Press M.O."/>
            <person name="Eacker S.M."/>
            <person name="Wilson-Rankin E.E."/>
            <person name="Purcell J."/>
            <person name="Lester P.J."/>
            <person name="Dearden P.K."/>
        </authorList>
    </citation>
    <scope>NUCLEOTIDE SEQUENCE</scope>
    <source>
        <strain evidence="10">Volc-1</strain>
    </source>
</reference>
<protein>
    <recommendedName>
        <fullName evidence="12">Protein sleepless</fullName>
    </recommendedName>
</protein>
<evidence type="ECO:0000256" key="3">
    <source>
        <dbReference type="ARBA" id="ARBA00022692"/>
    </source>
</evidence>
<accession>A0A834P6B3</accession>
<organism evidence="10 11">
    <name type="scientific">Vespula pensylvanica</name>
    <name type="common">Western yellow jacket</name>
    <name type="synonym">Wasp</name>
    <dbReference type="NCBI Taxonomy" id="30213"/>
    <lineage>
        <taxon>Eukaryota</taxon>
        <taxon>Metazoa</taxon>
        <taxon>Ecdysozoa</taxon>
        <taxon>Arthropoda</taxon>
        <taxon>Hexapoda</taxon>
        <taxon>Insecta</taxon>
        <taxon>Pterygota</taxon>
        <taxon>Neoptera</taxon>
        <taxon>Endopterygota</taxon>
        <taxon>Hymenoptera</taxon>
        <taxon>Apocrita</taxon>
        <taxon>Aculeata</taxon>
        <taxon>Vespoidea</taxon>
        <taxon>Vespidae</taxon>
        <taxon>Vespinae</taxon>
        <taxon>Vespula</taxon>
    </lineage>
</organism>
<evidence type="ECO:0000256" key="2">
    <source>
        <dbReference type="ARBA" id="ARBA00022622"/>
    </source>
</evidence>
<dbReference type="InterPro" id="IPR045860">
    <property type="entry name" value="Snake_toxin-like_sf"/>
</dbReference>
<evidence type="ECO:0000256" key="4">
    <source>
        <dbReference type="ARBA" id="ARBA00022729"/>
    </source>
</evidence>
<dbReference type="AlphaFoldDB" id="A0A834P6B3"/>
<feature type="transmembrane region" description="Helical" evidence="9">
    <location>
        <begin position="226"/>
        <end position="248"/>
    </location>
</feature>
<dbReference type="InterPro" id="IPR031424">
    <property type="entry name" value="QVR-like"/>
</dbReference>
<comment type="subcellular location">
    <subcellularLocation>
        <location evidence="1">Membrane</location>
        <topology evidence="1">Lipid-anchor</topology>
        <topology evidence="1">GPI-anchor</topology>
    </subcellularLocation>
</comment>
<keyword evidence="11" id="KW-1185">Reference proteome</keyword>
<keyword evidence="4" id="KW-0732">Signal</keyword>
<dbReference type="EMBL" id="JACSDY010000004">
    <property type="protein sequence ID" value="KAF7429742.1"/>
    <property type="molecule type" value="Genomic_DNA"/>
</dbReference>
<dbReference type="Proteomes" id="UP000600918">
    <property type="component" value="Unassembled WGS sequence"/>
</dbReference>
<keyword evidence="2" id="KW-0336">GPI-anchor</keyword>
<gene>
    <name evidence="10" type="ORF">H0235_006140</name>
</gene>
<evidence type="ECO:0000256" key="7">
    <source>
        <dbReference type="ARBA" id="ARBA00023180"/>
    </source>
</evidence>
<keyword evidence="8" id="KW-0449">Lipoprotein</keyword>
<keyword evidence="3 9" id="KW-0812">Transmembrane</keyword>
<dbReference type="GO" id="GO:0030431">
    <property type="term" value="P:sleep"/>
    <property type="evidence" value="ECO:0007669"/>
    <property type="project" value="InterPro"/>
</dbReference>
<dbReference type="GO" id="GO:0098552">
    <property type="term" value="C:side of membrane"/>
    <property type="evidence" value="ECO:0007669"/>
    <property type="project" value="UniProtKB-KW"/>
</dbReference>
<evidence type="ECO:0000313" key="10">
    <source>
        <dbReference type="EMBL" id="KAF7429742.1"/>
    </source>
</evidence>
<keyword evidence="7" id="KW-0325">Glycoprotein</keyword>
<evidence type="ECO:0000256" key="8">
    <source>
        <dbReference type="ARBA" id="ARBA00023288"/>
    </source>
</evidence>
<dbReference type="InterPro" id="IPR050975">
    <property type="entry name" value="Sleep_regulator"/>
</dbReference>
<evidence type="ECO:0000256" key="1">
    <source>
        <dbReference type="ARBA" id="ARBA00004589"/>
    </source>
</evidence>
<dbReference type="GO" id="GO:0032222">
    <property type="term" value="P:regulation of synaptic transmission, cholinergic"/>
    <property type="evidence" value="ECO:0007669"/>
    <property type="project" value="InterPro"/>
</dbReference>
<dbReference type="SUPFAM" id="SSF57302">
    <property type="entry name" value="Snake toxin-like"/>
    <property type="match status" value="1"/>
</dbReference>
<dbReference type="PANTHER" id="PTHR33562:SF17">
    <property type="entry name" value="PROTEIN QUIVER"/>
    <property type="match status" value="1"/>
</dbReference>
<dbReference type="Pfam" id="PF17064">
    <property type="entry name" value="QVR"/>
    <property type="match status" value="1"/>
</dbReference>
<proteinExistence type="predicted"/>
<dbReference type="PANTHER" id="PTHR33562">
    <property type="entry name" value="ATILLA, ISOFORM B-RELATED-RELATED"/>
    <property type="match status" value="1"/>
</dbReference>
<evidence type="ECO:0000313" key="11">
    <source>
        <dbReference type="Proteomes" id="UP000600918"/>
    </source>
</evidence>
<evidence type="ECO:0000256" key="6">
    <source>
        <dbReference type="ARBA" id="ARBA00023136"/>
    </source>
</evidence>
<keyword evidence="6 9" id="KW-0472">Membrane</keyword>
<comment type="caution">
    <text evidence="10">The sequence shown here is derived from an EMBL/GenBank/DDBJ whole genome shotgun (WGS) entry which is preliminary data.</text>
</comment>
<name>A0A834P6B3_VESPE</name>
<evidence type="ECO:0008006" key="12">
    <source>
        <dbReference type="Google" id="ProtNLM"/>
    </source>
</evidence>